<sequence>MSDLRIDHGESREENAEATFQDEKGDSRKLTPETGSRASSANEKQNENLYVNNAGEYPNRKSLPRDFESGVSTPERPIQYCEEGTPGGCFSRVSSLSSLSGGKETSTKNSPDKKLSEKEIKKPVNHLESDQSKAVTFGVTQRYECADETPLMFSRSSSINSLSSFEEIHQSIPDDRSSVVSDFSRMTSGIISPSELPDSPTQTVPPSPKQCKSTAGYFPGKLDTQKESVFEDAVATYKQEDTPIEFSRATSLSSLNIENSAKQDFILKTNSSASSVVSTDDPKIKDEKLKSSLENNQTHDLKEQIVPDKNELEREKLELESVTEVDENILQDCINIGIKENSRRPRANHGKCPDKKGSDAYITNTNTQNTTRQLKQMGDGSVKGNCRPVYQNESRKMYSTYEVSDDAVHTYYTEGTPANVSHAGSHSDLSNLSMVTDGMLLPPTTEDTSDDGSFCSGDTENMLAECIQSGMPKAKHQKEKNKTSNINNSMNRMDRTNDKPQSGRAGMMNTNIYPAHQNCGDYMRRKDILLTANDEVSTFATENSPCNFSMRSSLSDLTVNSVDSPACLSRPEVNGDEIPQNIPSVQVNANAPSNSIGLLESEKEAETSDEKRIFSASKKLEKDSNYCWEDRKPMQAKKTGDNSFPSSAENEFSENAVTVLSRHESLSSLSVKSFDSSELTPLEQALLEQCIHSGMPHKTRSKEIKSYSDTKESSDGVDGNQGDNLNSSYGGHTWSEDYTSPNDTSLTGNSSLGKIEGLKVVDSDSSKDEILLPNFKIGSEVRDPKFLQAEATKICREIRKYQELDMSCSMTSEVSQVSCSSFLDSGEFSFIDLSKETGDLDASESLSLNKNNRKIGNLHLRTAVLDEPISLPSVGSVKSDLLQDVDLESSILSVASLTSEVAENISRDKDNVSFYNGEKTPENALDSPVTVFDRGDDTLNAETLGSDTEIFDDENSTMSQENLPLDPEDSKESTPKKSNKKMTPKEKRQMLQDRFRTYTIHDFKSGPVVDASGEAEKKKKKTTPKERRMNERDRFLTRVLDKDNLNGNVEKAEDFTQVAREEDQIADLKNRISLDTNEFDLRDREFFRRSEEPNSLNDLLPVSPAERKEILDNAKLVAISLKTASQDVDSELGFVSDSDAEGSHRTFAIDTATYNKHAPTAIYYKTSDDECQSADEERDSEDELEKKGPRILKPGEKQQKGAERSSFEGDSWQEKTITFVPG</sequence>
<feature type="compositionally biased region" description="Polar residues" evidence="1">
    <location>
        <begin position="33"/>
        <end position="51"/>
    </location>
</feature>
<dbReference type="GO" id="GO:0030877">
    <property type="term" value="C:beta-catenin destruction complex"/>
    <property type="evidence" value="ECO:0007669"/>
    <property type="project" value="TreeGrafter"/>
</dbReference>
<dbReference type="GO" id="GO:0007026">
    <property type="term" value="P:negative regulation of microtubule depolymerization"/>
    <property type="evidence" value="ECO:0007669"/>
    <property type="project" value="TreeGrafter"/>
</dbReference>
<dbReference type="GO" id="GO:0008017">
    <property type="term" value="F:microtubule binding"/>
    <property type="evidence" value="ECO:0007669"/>
    <property type="project" value="TreeGrafter"/>
</dbReference>
<dbReference type="GO" id="GO:0008013">
    <property type="term" value="F:beta-catenin binding"/>
    <property type="evidence" value="ECO:0007669"/>
    <property type="project" value="InterPro"/>
</dbReference>
<dbReference type="GO" id="GO:0001708">
    <property type="term" value="P:cell fate specification"/>
    <property type="evidence" value="ECO:0007669"/>
    <property type="project" value="TreeGrafter"/>
</dbReference>
<proteinExistence type="predicted"/>
<feature type="compositionally biased region" description="Low complexity" evidence="1">
    <location>
        <begin position="94"/>
        <end position="108"/>
    </location>
</feature>
<feature type="compositionally biased region" description="Basic and acidic residues" evidence="1">
    <location>
        <begin position="1184"/>
        <end position="1207"/>
    </location>
</feature>
<dbReference type="GO" id="GO:0016055">
    <property type="term" value="P:Wnt signaling pathway"/>
    <property type="evidence" value="ECO:0007669"/>
    <property type="project" value="InterPro"/>
</dbReference>
<dbReference type="EMBL" id="JARGDH010000004">
    <property type="protein sequence ID" value="KAL0271175.1"/>
    <property type="molecule type" value="Genomic_DNA"/>
</dbReference>
<feature type="compositionally biased region" description="Basic and acidic residues" evidence="1">
    <location>
        <begin position="701"/>
        <end position="714"/>
    </location>
</feature>
<gene>
    <name evidence="2" type="ORF">PYX00_008355</name>
</gene>
<dbReference type="GO" id="GO:0007389">
    <property type="term" value="P:pattern specification process"/>
    <property type="evidence" value="ECO:0007669"/>
    <property type="project" value="TreeGrafter"/>
</dbReference>
<dbReference type="EMBL" id="JARGDH010000004">
    <property type="protein sequence ID" value="KAL0271177.1"/>
    <property type="molecule type" value="Genomic_DNA"/>
</dbReference>
<feature type="region of interest" description="Disordered" evidence="1">
    <location>
        <begin position="691"/>
        <end position="748"/>
    </location>
</feature>
<feature type="region of interest" description="Disordered" evidence="1">
    <location>
        <begin position="470"/>
        <end position="510"/>
    </location>
</feature>
<feature type="region of interest" description="Disordered" evidence="1">
    <location>
        <begin position="1165"/>
        <end position="1222"/>
    </location>
</feature>
<reference evidence="2" key="1">
    <citation type="journal article" date="2024" name="Gigascience">
        <title>Chromosome-level genome of the poultry shaft louse Menopon gallinae provides insight into the host-switching and adaptive evolution of parasitic lice.</title>
        <authorList>
            <person name="Xu Y."/>
            <person name="Ma L."/>
            <person name="Liu S."/>
            <person name="Liang Y."/>
            <person name="Liu Q."/>
            <person name="He Z."/>
            <person name="Tian L."/>
            <person name="Duan Y."/>
            <person name="Cai W."/>
            <person name="Li H."/>
            <person name="Song F."/>
        </authorList>
    </citation>
    <scope>NUCLEOTIDE SEQUENCE</scope>
    <source>
        <strain evidence="2">Cailab_2023a</strain>
    </source>
</reference>
<dbReference type="InterPro" id="IPR026818">
    <property type="entry name" value="Apc_fam"/>
</dbReference>
<feature type="compositionally biased region" description="Basic and acidic residues" evidence="1">
    <location>
        <begin position="110"/>
        <end position="130"/>
    </location>
</feature>
<dbReference type="GO" id="GO:0016477">
    <property type="term" value="P:cell migration"/>
    <property type="evidence" value="ECO:0007669"/>
    <property type="project" value="TreeGrafter"/>
</dbReference>
<name>A0AAW2HNF5_9NEOP</name>
<dbReference type="EMBL" id="JARGDH010000004">
    <property type="protein sequence ID" value="KAL0271176.1"/>
    <property type="molecule type" value="Genomic_DNA"/>
</dbReference>
<dbReference type="PANTHER" id="PTHR12607:SF12">
    <property type="entry name" value="APC-LIKE, ISOFORM A-RELATED"/>
    <property type="match status" value="1"/>
</dbReference>
<dbReference type="AlphaFoldDB" id="A0AAW2HNF5"/>
<dbReference type="GO" id="GO:0007399">
    <property type="term" value="P:nervous system development"/>
    <property type="evidence" value="ECO:0007669"/>
    <property type="project" value="TreeGrafter"/>
</dbReference>
<dbReference type="GO" id="GO:0005881">
    <property type="term" value="C:cytoplasmic microtubule"/>
    <property type="evidence" value="ECO:0007669"/>
    <property type="project" value="TreeGrafter"/>
</dbReference>
<dbReference type="GO" id="GO:0090090">
    <property type="term" value="P:negative regulation of canonical Wnt signaling pathway"/>
    <property type="evidence" value="ECO:0007669"/>
    <property type="project" value="TreeGrafter"/>
</dbReference>
<accession>A0AAW2HNF5</accession>
<dbReference type="EMBL" id="JARGDH010000004">
    <property type="protein sequence ID" value="KAL0271173.1"/>
    <property type="molecule type" value="Genomic_DNA"/>
</dbReference>
<evidence type="ECO:0000313" key="2">
    <source>
        <dbReference type="EMBL" id="KAL0271176.1"/>
    </source>
</evidence>
<dbReference type="EMBL" id="JARGDH010000004">
    <property type="protein sequence ID" value="KAL0271174.1"/>
    <property type="molecule type" value="Genomic_DNA"/>
</dbReference>
<feature type="compositionally biased region" description="Polar residues" evidence="1">
    <location>
        <begin position="721"/>
        <end position="748"/>
    </location>
</feature>
<dbReference type="GO" id="GO:0016342">
    <property type="term" value="C:catenin complex"/>
    <property type="evidence" value="ECO:0007669"/>
    <property type="project" value="TreeGrafter"/>
</dbReference>
<evidence type="ECO:0000256" key="1">
    <source>
        <dbReference type="SAM" id="MobiDB-lite"/>
    </source>
</evidence>
<organism evidence="2">
    <name type="scientific">Menopon gallinae</name>
    <name type="common">poultry shaft louse</name>
    <dbReference type="NCBI Taxonomy" id="328185"/>
    <lineage>
        <taxon>Eukaryota</taxon>
        <taxon>Metazoa</taxon>
        <taxon>Ecdysozoa</taxon>
        <taxon>Arthropoda</taxon>
        <taxon>Hexapoda</taxon>
        <taxon>Insecta</taxon>
        <taxon>Pterygota</taxon>
        <taxon>Neoptera</taxon>
        <taxon>Paraneoptera</taxon>
        <taxon>Psocodea</taxon>
        <taxon>Troctomorpha</taxon>
        <taxon>Phthiraptera</taxon>
        <taxon>Amblycera</taxon>
        <taxon>Menoponidae</taxon>
        <taxon>Menopon</taxon>
    </lineage>
</organism>
<dbReference type="EMBL" id="JARGDH010000004">
    <property type="protein sequence ID" value="KAL0271172.1"/>
    <property type="molecule type" value="Genomic_DNA"/>
</dbReference>
<protein>
    <submittedName>
        <fullName evidence="2">Uncharacterized protein</fullName>
    </submittedName>
</protein>
<feature type="compositionally biased region" description="Acidic residues" evidence="1">
    <location>
        <begin position="1169"/>
        <end position="1183"/>
    </location>
</feature>
<dbReference type="PANTHER" id="PTHR12607">
    <property type="entry name" value="ADENOMATOUS POLYPOSIS COLI PROTEIN FAMILY"/>
    <property type="match status" value="1"/>
</dbReference>
<dbReference type="InterPro" id="IPR009223">
    <property type="entry name" value="APC_rpt"/>
</dbReference>
<feature type="region of interest" description="Disordered" evidence="1">
    <location>
        <begin position="189"/>
        <end position="211"/>
    </location>
</feature>
<feature type="region of interest" description="Disordered" evidence="1">
    <location>
        <begin position="1"/>
        <end position="130"/>
    </location>
</feature>
<dbReference type="Pfam" id="PF05923">
    <property type="entry name" value="APC_r"/>
    <property type="match status" value="4"/>
</dbReference>
<feature type="compositionally biased region" description="Basic and acidic residues" evidence="1">
    <location>
        <begin position="1"/>
        <end position="31"/>
    </location>
</feature>
<feature type="region of interest" description="Disordered" evidence="1">
    <location>
        <begin position="942"/>
        <end position="989"/>
    </location>
</feature>
<comment type="caution">
    <text evidence="2">The sequence shown here is derived from an EMBL/GenBank/DDBJ whole genome shotgun (WGS) entry which is preliminary data.</text>
</comment>